<keyword evidence="8" id="KW-1185">Reference proteome</keyword>
<dbReference type="EMBL" id="UWOC01000129">
    <property type="protein sequence ID" value="VCU08438.1"/>
    <property type="molecule type" value="Genomic_DNA"/>
</dbReference>
<evidence type="ECO:0000256" key="5">
    <source>
        <dbReference type="SAM" id="SignalP"/>
    </source>
</evidence>
<feature type="domain" description="Leucine-binding protein" evidence="6">
    <location>
        <begin position="25"/>
        <end position="358"/>
    </location>
</feature>
<dbReference type="InterPro" id="IPR000709">
    <property type="entry name" value="Leu_Ile_Val-bd"/>
</dbReference>
<dbReference type="GO" id="GO:0006865">
    <property type="term" value="P:amino acid transport"/>
    <property type="evidence" value="ECO:0007669"/>
    <property type="project" value="UniProtKB-KW"/>
</dbReference>
<dbReference type="InterPro" id="IPR051010">
    <property type="entry name" value="BCAA_transport"/>
</dbReference>
<feature type="chain" id="PRO_5018788914" evidence="5">
    <location>
        <begin position="25"/>
        <end position="398"/>
    </location>
</feature>
<evidence type="ECO:0000259" key="6">
    <source>
        <dbReference type="Pfam" id="PF13458"/>
    </source>
</evidence>
<organism evidence="7 8">
    <name type="scientific">Rhodoplanes serenus</name>
    <dbReference type="NCBI Taxonomy" id="200615"/>
    <lineage>
        <taxon>Bacteria</taxon>
        <taxon>Pseudomonadati</taxon>
        <taxon>Pseudomonadota</taxon>
        <taxon>Alphaproteobacteria</taxon>
        <taxon>Hyphomicrobiales</taxon>
        <taxon>Nitrobacteraceae</taxon>
        <taxon>Rhodoplanes</taxon>
    </lineage>
</organism>
<evidence type="ECO:0000256" key="1">
    <source>
        <dbReference type="ARBA" id="ARBA00010062"/>
    </source>
</evidence>
<keyword evidence="4" id="KW-0029">Amino-acid transport</keyword>
<proteinExistence type="inferred from homology"/>
<dbReference type="CDD" id="cd19982">
    <property type="entry name" value="PBP1_ABC_ligand_binding-like"/>
    <property type="match status" value="1"/>
</dbReference>
<feature type="signal peptide" evidence="5">
    <location>
        <begin position="1"/>
        <end position="24"/>
    </location>
</feature>
<dbReference type="Gene3D" id="3.40.50.2300">
    <property type="match status" value="2"/>
</dbReference>
<dbReference type="PRINTS" id="PR00337">
    <property type="entry name" value="LEUILEVALBP"/>
</dbReference>
<dbReference type="Pfam" id="PF13458">
    <property type="entry name" value="Peripla_BP_6"/>
    <property type="match status" value="1"/>
</dbReference>
<evidence type="ECO:0000256" key="2">
    <source>
        <dbReference type="ARBA" id="ARBA00022448"/>
    </source>
</evidence>
<accession>A0A3S4B3T7</accession>
<protein>
    <submittedName>
        <fullName evidence="7">Leu/Ile/Val-binding protein</fullName>
    </submittedName>
</protein>
<sequence length="398" mass="41963">MRSSFAAVVAAAVMALAAPAPATAQIEVGVINSLSGNFAAFGERYRTGLQVALDEINAKGGVKGQPLTLSIQDDRSDAQSALAAAEAFAGKGVPVVIGSYASSITGPLAQFLTRRKVPLIVLGSADDSITKPGSPWVFRAKHTSTIVATAYFDYFDHLKATNTNVPLESVAMIYGNGAWPSSLGKVGKQLAAARGYKIVGDQAYDQGVTDFRPILNRFRAANPDILYIVSYAEDGVAITRQMREVGLGAKVIAIDTSAALPSFVQQVGPSAEYVATAVSWSRDVKYPGAGDLHERLKAKAGGEPSFYEAEGYLALMVAADALGRADPKSRESVRDALAATDMTTPVTTVNFKSADGVQGQNPIRSLILQIQDGRHVTVFPADLAAQPPRHPTPAWSAR</sequence>
<reference evidence="8" key="1">
    <citation type="submission" date="2018-10" db="EMBL/GenBank/DDBJ databases">
        <authorList>
            <person name="Peiro R."/>
            <person name="Begona"/>
            <person name="Cbmso G."/>
            <person name="Lopez M."/>
            <person name="Gonzalez S."/>
            <person name="Sacristan E."/>
            <person name="Castillo E."/>
        </authorList>
    </citation>
    <scope>NUCLEOTIDE SEQUENCE [LARGE SCALE GENOMIC DNA]</scope>
</reference>
<dbReference type="AlphaFoldDB" id="A0A3S4B3T7"/>
<keyword evidence="3 5" id="KW-0732">Signal</keyword>
<dbReference type="SUPFAM" id="SSF53822">
    <property type="entry name" value="Periplasmic binding protein-like I"/>
    <property type="match status" value="1"/>
</dbReference>
<evidence type="ECO:0000313" key="8">
    <source>
        <dbReference type="Proteomes" id="UP000289200"/>
    </source>
</evidence>
<dbReference type="RefSeq" id="WP_129608542.1">
    <property type="nucleotide sequence ID" value="NZ_UWOC01000129.1"/>
</dbReference>
<comment type="similarity">
    <text evidence="1">Belongs to the leucine-binding protein family.</text>
</comment>
<comment type="caution">
    <text evidence="7">The sequence shown here is derived from an EMBL/GenBank/DDBJ whole genome shotgun (WGS) entry which is preliminary data.</text>
</comment>
<dbReference type="Proteomes" id="UP000289200">
    <property type="component" value="Unassembled WGS sequence"/>
</dbReference>
<dbReference type="PANTHER" id="PTHR30483:SF37">
    <property type="entry name" value="ABC TRANSPORTER SUBSTRATE-BINDING PROTEIN"/>
    <property type="match status" value="1"/>
</dbReference>
<evidence type="ECO:0000256" key="3">
    <source>
        <dbReference type="ARBA" id="ARBA00022729"/>
    </source>
</evidence>
<dbReference type="InterPro" id="IPR028082">
    <property type="entry name" value="Peripla_BP_I"/>
</dbReference>
<gene>
    <name evidence="7" type="ORF">RHODGE_RHODGE_01608</name>
</gene>
<dbReference type="InterPro" id="IPR028081">
    <property type="entry name" value="Leu-bd"/>
</dbReference>
<evidence type="ECO:0000313" key="7">
    <source>
        <dbReference type="EMBL" id="VCU08438.1"/>
    </source>
</evidence>
<evidence type="ECO:0000256" key="4">
    <source>
        <dbReference type="ARBA" id="ARBA00022970"/>
    </source>
</evidence>
<dbReference type="OrthoDB" id="7855203at2"/>
<keyword evidence="2" id="KW-0813">Transport</keyword>
<name>A0A3S4B3T7_9BRAD</name>
<dbReference type="PANTHER" id="PTHR30483">
    <property type="entry name" value="LEUCINE-SPECIFIC-BINDING PROTEIN"/>
    <property type="match status" value="1"/>
</dbReference>